<dbReference type="PANTHER" id="PTHR30483">
    <property type="entry name" value="LEUCINE-SPECIFIC-BINDING PROTEIN"/>
    <property type="match status" value="1"/>
</dbReference>
<dbReference type="InterPro" id="IPR028081">
    <property type="entry name" value="Leu-bd"/>
</dbReference>
<dbReference type="PANTHER" id="PTHR30483:SF6">
    <property type="entry name" value="PERIPLASMIC BINDING PROTEIN OF ABC TRANSPORTER FOR NATURAL AMINO ACIDS"/>
    <property type="match status" value="1"/>
</dbReference>
<dbReference type="RefSeq" id="WP_163052426.1">
    <property type="nucleotide sequence ID" value="NZ_AP019695.1"/>
</dbReference>
<feature type="domain" description="Leucine-binding protein" evidence="4">
    <location>
        <begin position="37"/>
        <end position="381"/>
    </location>
</feature>
<dbReference type="InterPro" id="IPR051010">
    <property type="entry name" value="BCAA_transport"/>
</dbReference>
<sequence>MGKFRKFMMMGVASCMAVTMLAGCGSDGKDAGSDSNEVKLGLNFELTGAAATYGNTELNGIKFAMKEFNAKEGNKFKYVGVEGDNKSDNAEATNIATKMVSEDKVDAFVGPATTSASLAIYDIANNANVFVISPSATGSGVTTKQNGDVYENVYRVCFEDDYQGATMAVYARETLKVSKAAVLMDNSETYSKGLSAAFESKFKEEGGNIVIKENYQSKDTDFNASLTKIKNSGCDALYIPGYYTEVGTIIKQAREMGINVPIIGGDGFDSSDLVKLAGDKKYLNDVYFTTAYTTVNASDELKAFIEAYKKEYGEDPSMFSALAYDAANLMMQAYEEAGTKDHDAVKEVLDKMEFKGVTGTFTFDEKHTPKKAALVVKVVDGEQKEAVEVDPNK</sequence>
<evidence type="ECO:0000259" key="4">
    <source>
        <dbReference type="Pfam" id="PF13458"/>
    </source>
</evidence>
<evidence type="ECO:0000256" key="2">
    <source>
        <dbReference type="ARBA" id="ARBA00022729"/>
    </source>
</evidence>
<comment type="similarity">
    <text evidence="1">Belongs to the leucine-binding protein family.</text>
</comment>
<dbReference type="CDD" id="cd06347">
    <property type="entry name" value="PBP1_ABC_LivK_ligand_binding-like"/>
    <property type="match status" value="1"/>
</dbReference>
<evidence type="ECO:0000313" key="6">
    <source>
        <dbReference type="Proteomes" id="UP000464754"/>
    </source>
</evidence>
<gene>
    <name evidence="5" type="ORF">Aargi30884_26640</name>
</gene>
<dbReference type="Gene3D" id="3.40.50.2300">
    <property type="match status" value="2"/>
</dbReference>
<feature type="chain" id="PRO_5038809369" evidence="3">
    <location>
        <begin position="23"/>
        <end position="393"/>
    </location>
</feature>
<protein>
    <submittedName>
        <fullName evidence="5">Ethanolamine utilization protein EutJ</fullName>
    </submittedName>
</protein>
<evidence type="ECO:0000313" key="5">
    <source>
        <dbReference type="EMBL" id="BBK23761.1"/>
    </source>
</evidence>
<feature type="signal peptide" evidence="3">
    <location>
        <begin position="1"/>
        <end position="22"/>
    </location>
</feature>
<keyword evidence="6" id="KW-1185">Reference proteome</keyword>
<evidence type="ECO:0000256" key="1">
    <source>
        <dbReference type="ARBA" id="ARBA00010062"/>
    </source>
</evidence>
<organism evidence="5 6">
    <name type="scientific">Amedibacterium intestinale</name>
    <dbReference type="NCBI Taxonomy" id="2583452"/>
    <lineage>
        <taxon>Bacteria</taxon>
        <taxon>Bacillati</taxon>
        <taxon>Bacillota</taxon>
        <taxon>Erysipelotrichia</taxon>
        <taxon>Erysipelotrichales</taxon>
        <taxon>Erysipelotrichaceae</taxon>
        <taxon>Amedibacterium</taxon>
    </lineage>
</organism>
<dbReference type="InterPro" id="IPR028082">
    <property type="entry name" value="Peripla_BP_I"/>
</dbReference>
<dbReference type="EMBL" id="AP019695">
    <property type="protein sequence ID" value="BBK23761.1"/>
    <property type="molecule type" value="Genomic_DNA"/>
</dbReference>
<evidence type="ECO:0000256" key="3">
    <source>
        <dbReference type="SAM" id="SignalP"/>
    </source>
</evidence>
<dbReference type="KEGG" id="aarg:Aargi30884_26640"/>
<dbReference type="AlphaFoldDB" id="A0A6N4TMI2"/>
<name>A0A6N4TMI2_9FIRM</name>
<dbReference type="SUPFAM" id="SSF53822">
    <property type="entry name" value="Periplasmic binding protein-like I"/>
    <property type="match status" value="1"/>
</dbReference>
<dbReference type="PROSITE" id="PS51257">
    <property type="entry name" value="PROKAR_LIPOPROTEIN"/>
    <property type="match status" value="1"/>
</dbReference>
<reference evidence="6" key="1">
    <citation type="submission" date="2019-05" db="EMBL/GenBank/DDBJ databases">
        <title>Complete genome sequencing of Absiella argi strain JCM 30884.</title>
        <authorList>
            <person name="Sakamoto M."/>
            <person name="Murakami T."/>
            <person name="Mori H."/>
        </authorList>
    </citation>
    <scope>NUCLEOTIDE SEQUENCE [LARGE SCALE GENOMIC DNA]</scope>
    <source>
        <strain evidence="6">JCM 30884</strain>
    </source>
</reference>
<keyword evidence="2 3" id="KW-0732">Signal</keyword>
<accession>A0A6N4TMI2</accession>
<proteinExistence type="inferred from homology"/>
<dbReference type="Pfam" id="PF13458">
    <property type="entry name" value="Peripla_BP_6"/>
    <property type="match status" value="1"/>
</dbReference>
<dbReference type="Proteomes" id="UP000464754">
    <property type="component" value="Chromosome"/>
</dbReference>